<evidence type="ECO:0000259" key="17">
    <source>
        <dbReference type="SMART" id="SM00458"/>
    </source>
</evidence>
<keyword evidence="19" id="KW-1185">Reference proteome</keyword>
<dbReference type="InterPro" id="IPR045885">
    <property type="entry name" value="GalNAc-T"/>
</dbReference>
<proteinExistence type="inferred from homology"/>
<dbReference type="Gene3D" id="3.90.550.10">
    <property type="entry name" value="Spore Coat Polysaccharide Biosynthesis Protein SpsA, Chain A"/>
    <property type="match status" value="1"/>
</dbReference>
<evidence type="ECO:0000256" key="4">
    <source>
        <dbReference type="ARBA" id="ARBA00005680"/>
    </source>
</evidence>
<comment type="caution">
    <text evidence="18">The sequence shown here is derived from an EMBL/GenBank/DDBJ whole genome shotgun (WGS) entry which is preliminary data.</text>
</comment>
<dbReference type="PANTHER" id="PTHR11675:SF119">
    <property type="entry name" value="POLYPEPTIDE N-ACETYLGALACTOSAMINYLTRANSFERASE 2"/>
    <property type="match status" value="1"/>
</dbReference>
<keyword evidence="5 16" id="KW-0328">Glycosyltransferase</keyword>
<evidence type="ECO:0000313" key="19">
    <source>
        <dbReference type="Proteomes" id="UP000593567"/>
    </source>
</evidence>
<keyword evidence="12 16" id="KW-0333">Golgi apparatus</keyword>
<dbReference type="EC" id="2.4.1.-" evidence="16"/>
<dbReference type="OrthoDB" id="429263at2759"/>
<keyword evidence="10" id="KW-0735">Signal-anchor</keyword>
<dbReference type="SUPFAM" id="SSF50370">
    <property type="entry name" value="Ricin B-like lectins"/>
    <property type="match status" value="1"/>
</dbReference>
<evidence type="ECO:0000256" key="14">
    <source>
        <dbReference type="ARBA" id="ARBA00023157"/>
    </source>
</evidence>
<dbReference type="SUPFAM" id="SSF53448">
    <property type="entry name" value="Nucleotide-diphospho-sugar transferases"/>
    <property type="match status" value="1"/>
</dbReference>
<organism evidence="18 19">
    <name type="scientific">Bugula neritina</name>
    <name type="common">Brown bryozoan</name>
    <name type="synonym">Sertularia neritina</name>
    <dbReference type="NCBI Taxonomy" id="10212"/>
    <lineage>
        <taxon>Eukaryota</taxon>
        <taxon>Metazoa</taxon>
        <taxon>Spiralia</taxon>
        <taxon>Lophotrochozoa</taxon>
        <taxon>Bryozoa</taxon>
        <taxon>Gymnolaemata</taxon>
        <taxon>Cheilostomatida</taxon>
        <taxon>Flustrina</taxon>
        <taxon>Buguloidea</taxon>
        <taxon>Bugulidae</taxon>
        <taxon>Bugula</taxon>
    </lineage>
</organism>
<dbReference type="InterPro" id="IPR001173">
    <property type="entry name" value="Glyco_trans_2-like"/>
</dbReference>
<keyword evidence="15 16" id="KW-0464">Manganese</keyword>
<name>A0A7J7JZI4_BUGNE</name>
<evidence type="ECO:0000256" key="11">
    <source>
        <dbReference type="ARBA" id="ARBA00022989"/>
    </source>
</evidence>
<evidence type="ECO:0000256" key="16">
    <source>
        <dbReference type="RuleBase" id="RU361242"/>
    </source>
</evidence>
<comment type="subcellular location">
    <subcellularLocation>
        <location evidence="2 16">Golgi apparatus membrane</location>
        <topology evidence="2 16">Single-pass type II membrane protein</topology>
    </subcellularLocation>
</comment>
<dbReference type="SMART" id="SM00458">
    <property type="entry name" value="RICIN"/>
    <property type="match status" value="1"/>
</dbReference>
<dbReference type="PROSITE" id="PS50231">
    <property type="entry name" value="RICIN_B_LECTIN"/>
    <property type="match status" value="1"/>
</dbReference>
<dbReference type="InterPro" id="IPR029044">
    <property type="entry name" value="Nucleotide-diphossugar_trans"/>
</dbReference>
<evidence type="ECO:0000256" key="6">
    <source>
        <dbReference type="ARBA" id="ARBA00022679"/>
    </source>
</evidence>
<keyword evidence="8" id="KW-0479">Metal-binding</keyword>
<dbReference type="GO" id="GO:0000139">
    <property type="term" value="C:Golgi membrane"/>
    <property type="evidence" value="ECO:0007669"/>
    <property type="project" value="UniProtKB-SubCell"/>
</dbReference>
<evidence type="ECO:0000256" key="15">
    <source>
        <dbReference type="ARBA" id="ARBA00023211"/>
    </source>
</evidence>
<evidence type="ECO:0000313" key="18">
    <source>
        <dbReference type="EMBL" id="KAF6030766.1"/>
    </source>
</evidence>
<comment type="similarity">
    <text evidence="4 16">Belongs to the glycosyltransferase 2 family. GalNAc-T subfamily.</text>
</comment>
<comment type="pathway">
    <text evidence="3 16">Protein modification; protein glycosylation.</text>
</comment>
<evidence type="ECO:0000256" key="2">
    <source>
        <dbReference type="ARBA" id="ARBA00004323"/>
    </source>
</evidence>
<keyword evidence="13" id="KW-0472">Membrane</keyword>
<dbReference type="PANTHER" id="PTHR11675">
    <property type="entry name" value="N-ACETYLGALACTOSAMINYLTRANSFERASE"/>
    <property type="match status" value="1"/>
</dbReference>
<dbReference type="Pfam" id="PF00535">
    <property type="entry name" value="Glycos_transf_2"/>
    <property type="match status" value="1"/>
</dbReference>
<comment type="cofactor">
    <cofactor evidence="1 16">
        <name>Mn(2+)</name>
        <dbReference type="ChEBI" id="CHEBI:29035"/>
    </cofactor>
</comment>
<protein>
    <recommendedName>
        <fullName evidence="16">Polypeptide N-acetylgalactosaminyltransferase</fullName>
        <ecNumber evidence="16">2.4.1.-</ecNumber>
    </recommendedName>
    <alternativeName>
        <fullName evidence="16">Protein-UDP acetylgalactosaminyltransferase</fullName>
    </alternativeName>
</protein>
<dbReference type="UniPathway" id="UPA00378"/>
<dbReference type="EMBL" id="VXIV02001673">
    <property type="protein sequence ID" value="KAF6030766.1"/>
    <property type="molecule type" value="Genomic_DNA"/>
</dbReference>
<keyword evidence="11" id="KW-1133">Transmembrane helix</keyword>
<dbReference type="Gene3D" id="2.80.10.50">
    <property type="match status" value="1"/>
</dbReference>
<dbReference type="InterPro" id="IPR000772">
    <property type="entry name" value="Ricin_B_lectin"/>
</dbReference>
<dbReference type="GO" id="GO:0030246">
    <property type="term" value="F:carbohydrate binding"/>
    <property type="evidence" value="ECO:0007669"/>
    <property type="project" value="UniProtKB-KW"/>
</dbReference>
<evidence type="ECO:0000256" key="10">
    <source>
        <dbReference type="ARBA" id="ARBA00022968"/>
    </source>
</evidence>
<dbReference type="Pfam" id="PF00652">
    <property type="entry name" value="Ricin_B_lectin"/>
    <property type="match status" value="1"/>
</dbReference>
<keyword evidence="9 16" id="KW-0430">Lectin</keyword>
<evidence type="ECO:0000256" key="8">
    <source>
        <dbReference type="ARBA" id="ARBA00022723"/>
    </source>
</evidence>
<evidence type="ECO:0000256" key="9">
    <source>
        <dbReference type="ARBA" id="ARBA00022734"/>
    </source>
</evidence>
<evidence type="ECO:0000256" key="5">
    <source>
        <dbReference type="ARBA" id="ARBA00022676"/>
    </source>
</evidence>
<keyword evidence="14 16" id="KW-1015">Disulfide bond</keyword>
<sequence>MRRCMRCITTLIALWLLMMMMYLFHMWGFPLFSKLAGSNYMSKVAMAKFDHKSYIDKKKLADSDDPYKSNKFNQKASDSMALDRPVPDVRLPGCSKVEYNLADLPDTSVIITFHNEARSTLLRTIVSVINRSPPSLIKEIILVDDFSDDESDGATLATIDKVIVIRNKKREGLIRSRVKGADSATGKVLTFLDSHCECNEKWLEPLLSRIHQNRKAVVSPVIDVISMDTFAYVAAASNLKGGFDWNLVFKWDSMTKKEMAERAKDPLSPIKTPLIAGGLFSIEREWFYEVGKYDMQMEIWGGENLEISFRIWQCHGSLEILPCSRVGHVFRKQHPYTFPGGSGNVFAKNTRRVAEVWMDSYKENYYKAVPSARYVKYGNIMERKQLRERLKCQPFQWYLDTVYPELKRSIHSTKTGKLSPDGMQCVQMSRRSLINMADCDESDNQQWKYNSDYQLLQDDLCLSIVEEGAAPAVHADKCDENSELQKWIVELDTGSVRHIALDLCIIKLSANKLSLTDCEIESQEILWFYVTE</sequence>
<evidence type="ECO:0000256" key="13">
    <source>
        <dbReference type="ARBA" id="ARBA00023136"/>
    </source>
</evidence>
<keyword evidence="7" id="KW-0812">Transmembrane</keyword>
<dbReference type="Proteomes" id="UP000593567">
    <property type="component" value="Unassembled WGS sequence"/>
</dbReference>
<dbReference type="InterPro" id="IPR035992">
    <property type="entry name" value="Ricin_B-like_lectins"/>
</dbReference>
<dbReference type="CDD" id="cd02510">
    <property type="entry name" value="pp-GalNAc-T"/>
    <property type="match status" value="1"/>
</dbReference>
<evidence type="ECO:0000256" key="7">
    <source>
        <dbReference type="ARBA" id="ARBA00022692"/>
    </source>
</evidence>
<dbReference type="GO" id="GO:0004653">
    <property type="term" value="F:polypeptide N-acetylgalactosaminyltransferase activity"/>
    <property type="evidence" value="ECO:0007669"/>
    <property type="project" value="TreeGrafter"/>
</dbReference>
<evidence type="ECO:0000256" key="3">
    <source>
        <dbReference type="ARBA" id="ARBA00004922"/>
    </source>
</evidence>
<dbReference type="AlphaFoldDB" id="A0A7J7JZI4"/>
<dbReference type="GO" id="GO:0046872">
    <property type="term" value="F:metal ion binding"/>
    <property type="evidence" value="ECO:0007669"/>
    <property type="project" value="UniProtKB-KW"/>
</dbReference>
<reference evidence="18" key="1">
    <citation type="submission" date="2020-06" db="EMBL/GenBank/DDBJ databases">
        <title>Draft genome of Bugula neritina, a colonial animal packing powerful symbionts and potential medicines.</title>
        <authorList>
            <person name="Rayko M."/>
        </authorList>
    </citation>
    <scope>NUCLEOTIDE SEQUENCE [LARGE SCALE GENOMIC DNA]</scope>
    <source>
        <strain evidence="18">Kwan_BN1</strain>
    </source>
</reference>
<keyword evidence="6 16" id="KW-0808">Transferase</keyword>
<feature type="domain" description="Ricin B lectin" evidence="17">
    <location>
        <begin position="412"/>
        <end position="529"/>
    </location>
</feature>
<accession>A0A7J7JZI4</accession>
<dbReference type="FunFam" id="3.90.550.10:FF:000021">
    <property type="entry name" value="Polypeptide N-acetylgalactosaminyltransferase"/>
    <property type="match status" value="1"/>
</dbReference>
<evidence type="ECO:0000256" key="12">
    <source>
        <dbReference type="ARBA" id="ARBA00023034"/>
    </source>
</evidence>
<evidence type="ECO:0000256" key="1">
    <source>
        <dbReference type="ARBA" id="ARBA00001936"/>
    </source>
</evidence>
<dbReference type="GO" id="GO:0006493">
    <property type="term" value="P:protein O-linked glycosylation"/>
    <property type="evidence" value="ECO:0007669"/>
    <property type="project" value="UniProtKB-ARBA"/>
</dbReference>
<gene>
    <name evidence="18" type="ORF">EB796_010923</name>
</gene>